<dbReference type="EMBL" id="JAELUQ010000001">
    <property type="protein sequence ID" value="KAG7420813.1"/>
    <property type="molecule type" value="Genomic_DNA"/>
</dbReference>
<name>A0A8J5U423_FUSOX</name>
<proteinExistence type="predicted"/>
<reference evidence="2" key="1">
    <citation type="submission" date="2021-04" db="EMBL/GenBank/DDBJ databases">
        <title>First draft genome resource for Brassicaceae pathogens Fusarium oxysporum f. sp. raphani and Fusarium oxysporum f. sp. rapae.</title>
        <authorList>
            <person name="Asai S."/>
        </authorList>
    </citation>
    <scope>NUCLEOTIDE SEQUENCE</scope>
    <source>
        <strain evidence="2">Tf1208</strain>
    </source>
</reference>
<evidence type="ECO:0000313" key="2">
    <source>
        <dbReference type="EMBL" id="KAG7420813.1"/>
    </source>
</evidence>
<protein>
    <submittedName>
        <fullName evidence="2">Uncharacterized protein</fullName>
    </submittedName>
</protein>
<feature type="region of interest" description="Disordered" evidence="1">
    <location>
        <begin position="47"/>
        <end position="66"/>
    </location>
</feature>
<evidence type="ECO:0000313" key="3">
    <source>
        <dbReference type="Proteomes" id="UP000694050"/>
    </source>
</evidence>
<accession>A0A8J5U423</accession>
<organism evidence="2 3">
    <name type="scientific">Fusarium oxysporum f. sp. rapae</name>
    <dbReference type="NCBI Taxonomy" id="485398"/>
    <lineage>
        <taxon>Eukaryota</taxon>
        <taxon>Fungi</taxon>
        <taxon>Dikarya</taxon>
        <taxon>Ascomycota</taxon>
        <taxon>Pezizomycotina</taxon>
        <taxon>Sordariomycetes</taxon>
        <taxon>Hypocreomycetidae</taxon>
        <taxon>Hypocreales</taxon>
        <taxon>Nectriaceae</taxon>
        <taxon>Fusarium</taxon>
        <taxon>Fusarium oxysporum species complex</taxon>
    </lineage>
</organism>
<gene>
    <name evidence="2" type="ORF">Forpe1208_v001766</name>
</gene>
<comment type="caution">
    <text evidence="2">The sequence shown here is derived from an EMBL/GenBank/DDBJ whole genome shotgun (WGS) entry which is preliminary data.</text>
</comment>
<dbReference type="Proteomes" id="UP000694050">
    <property type="component" value="Unassembled WGS sequence"/>
</dbReference>
<evidence type="ECO:0000256" key="1">
    <source>
        <dbReference type="SAM" id="MobiDB-lite"/>
    </source>
</evidence>
<dbReference type="AlphaFoldDB" id="A0A8J5U423"/>
<sequence length="66" mass="6852">MADKLTRGMWFNPTIIDDDQDVIKLEDIAPAAHTALLAFTSTTAHTAPPANSATGVTGAGASTRLI</sequence>